<dbReference type="EMBL" id="VYKJ01000001">
    <property type="protein sequence ID" value="KAA9003160.1"/>
    <property type="molecule type" value="Genomic_DNA"/>
</dbReference>
<protein>
    <submittedName>
        <fullName evidence="3">Methyltransferase domain-containing protein</fullName>
    </submittedName>
</protein>
<dbReference type="GO" id="GO:0032259">
    <property type="term" value="P:methylation"/>
    <property type="evidence" value="ECO:0007669"/>
    <property type="project" value="UniProtKB-KW"/>
</dbReference>
<evidence type="ECO:0000259" key="1">
    <source>
        <dbReference type="Pfam" id="PF13649"/>
    </source>
</evidence>
<feature type="domain" description="Methyltransferase" evidence="1">
    <location>
        <begin position="64"/>
        <end position="136"/>
    </location>
</feature>
<keyword evidence="4" id="KW-1185">Reference proteome</keyword>
<dbReference type="Proteomes" id="UP000335415">
    <property type="component" value="Unassembled WGS sequence"/>
</dbReference>
<dbReference type="OrthoDB" id="9795085at2"/>
<dbReference type="AlphaFoldDB" id="A0A5J5G768"/>
<dbReference type="GO" id="GO:0008168">
    <property type="term" value="F:methyltransferase activity"/>
    <property type="evidence" value="ECO:0007669"/>
    <property type="project" value="UniProtKB-KW"/>
</dbReference>
<dbReference type="SUPFAM" id="SSF53335">
    <property type="entry name" value="S-adenosyl-L-methionine-dependent methyltransferases"/>
    <property type="match status" value="1"/>
</dbReference>
<dbReference type="RefSeq" id="WP_150433523.1">
    <property type="nucleotide sequence ID" value="NZ_VYKJ01000001.1"/>
</dbReference>
<organism evidence="3 4">
    <name type="scientific">Affinibrenneria salicis</name>
    <dbReference type="NCBI Taxonomy" id="2590031"/>
    <lineage>
        <taxon>Bacteria</taxon>
        <taxon>Pseudomonadati</taxon>
        <taxon>Pseudomonadota</taxon>
        <taxon>Gammaproteobacteria</taxon>
        <taxon>Enterobacterales</taxon>
        <taxon>Pectobacteriaceae</taxon>
        <taxon>Affinibrenneria</taxon>
    </lineage>
</organism>
<evidence type="ECO:0000313" key="3">
    <source>
        <dbReference type="EMBL" id="KAA9003160.1"/>
    </source>
</evidence>
<name>A0A5J5G768_9GAMM</name>
<accession>A0A5J5G768</accession>
<dbReference type="InterPro" id="IPR041698">
    <property type="entry name" value="Methyltransf_25"/>
</dbReference>
<keyword evidence="3" id="KW-0808">Transferase</keyword>
<dbReference type="InterPro" id="IPR050723">
    <property type="entry name" value="CFA/CMAS"/>
</dbReference>
<sequence>MLIDEINFADLYQQQLKLAERTEKTPEHWDQRAEKMAASCASPQDTYLPQLLTKMDLSGADTLLDMGCGPGSVCLALADRLQRVYGVDYSSGMLQLAARRAQEQGIDNATLIRRAWEDEWDDLPQCDIAVASRSTLVADLRQAMLKLNQKARLRVYTTHTVSPSFMDVHIQRAIGRPVVELPNYIYAVNVLYQMGIRAKVDFIRGPNCQGDNATFERLVENVRWSMGELSDDERQRLFDYYRQRRNSDRSLVSPTRDWALVYWDRVALAEDGA</sequence>
<evidence type="ECO:0000313" key="4">
    <source>
        <dbReference type="Proteomes" id="UP000335415"/>
    </source>
</evidence>
<dbReference type="InterPro" id="IPR029063">
    <property type="entry name" value="SAM-dependent_MTases_sf"/>
</dbReference>
<gene>
    <name evidence="2" type="ORF">FJU30_00655</name>
    <name evidence="3" type="ORF">FJU30_04110</name>
</gene>
<dbReference type="CDD" id="cd02440">
    <property type="entry name" value="AdoMet_MTases"/>
    <property type="match status" value="1"/>
</dbReference>
<keyword evidence="3" id="KW-0489">Methyltransferase</keyword>
<dbReference type="Pfam" id="PF13649">
    <property type="entry name" value="Methyltransf_25"/>
    <property type="match status" value="1"/>
</dbReference>
<dbReference type="PANTHER" id="PTHR43667:SF2">
    <property type="entry name" value="FATTY ACID C-METHYL TRANSFERASE"/>
    <property type="match status" value="1"/>
</dbReference>
<proteinExistence type="predicted"/>
<reference evidence="3 4" key="1">
    <citation type="submission" date="2019-09" db="EMBL/GenBank/DDBJ databases">
        <authorList>
            <person name="Li Y."/>
        </authorList>
    </citation>
    <scope>NUCLEOTIDE SEQUENCE [LARGE SCALE GENOMIC DNA]</scope>
    <source>
        <strain evidence="3 4">L3-3HA</strain>
    </source>
</reference>
<comment type="caution">
    <text evidence="3">The sequence shown here is derived from an EMBL/GenBank/DDBJ whole genome shotgun (WGS) entry which is preliminary data.</text>
</comment>
<dbReference type="Gene3D" id="3.40.50.150">
    <property type="entry name" value="Vaccinia Virus protein VP39"/>
    <property type="match status" value="1"/>
</dbReference>
<dbReference type="PANTHER" id="PTHR43667">
    <property type="entry name" value="CYCLOPROPANE-FATTY-ACYL-PHOSPHOLIPID SYNTHASE"/>
    <property type="match status" value="1"/>
</dbReference>
<evidence type="ECO:0000313" key="2">
    <source>
        <dbReference type="EMBL" id="KAA9002552.1"/>
    </source>
</evidence>
<dbReference type="EMBL" id="VYKJ01000001">
    <property type="protein sequence ID" value="KAA9002552.1"/>
    <property type="molecule type" value="Genomic_DNA"/>
</dbReference>